<keyword evidence="2" id="KW-1185">Reference proteome</keyword>
<reference evidence="1 2" key="1">
    <citation type="submission" date="2016-11" db="EMBL/GenBank/DDBJ databases">
        <authorList>
            <person name="Jaros S."/>
            <person name="Januszkiewicz K."/>
            <person name="Wedrychowicz H."/>
        </authorList>
    </citation>
    <scope>NUCLEOTIDE SEQUENCE [LARGE SCALE GENOMIC DNA]</scope>
    <source>
        <strain evidence="1 2">DSM 15929</strain>
    </source>
</reference>
<organism evidence="1 2">
    <name type="scientific">Anaerocolumna jejuensis DSM 15929</name>
    <dbReference type="NCBI Taxonomy" id="1121322"/>
    <lineage>
        <taxon>Bacteria</taxon>
        <taxon>Bacillati</taxon>
        <taxon>Bacillota</taxon>
        <taxon>Clostridia</taxon>
        <taxon>Lachnospirales</taxon>
        <taxon>Lachnospiraceae</taxon>
        <taxon>Anaerocolumna</taxon>
    </lineage>
</organism>
<proteinExistence type="predicted"/>
<dbReference type="STRING" id="1121322.SAMN02745136_04243"/>
<dbReference type="RefSeq" id="WP_242962561.1">
    <property type="nucleotide sequence ID" value="NZ_FRAC01000025.1"/>
</dbReference>
<name>A0A1M6YF14_9FIRM</name>
<dbReference type="InterPro" id="IPR052555">
    <property type="entry name" value="dCTP_Pyrophosphatase"/>
</dbReference>
<dbReference type="SUPFAM" id="SSF101386">
    <property type="entry name" value="all-alpha NTP pyrophosphatases"/>
    <property type="match status" value="1"/>
</dbReference>
<dbReference type="GO" id="GO:0009143">
    <property type="term" value="P:nucleoside triphosphate catabolic process"/>
    <property type="evidence" value="ECO:0007669"/>
    <property type="project" value="InterPro"/>
</dbReference>
<dbReference type="AlphaFoldDB" id="A0A1M6YF14"/>
<dbReference type="GO" id="GO:0047429">
    <property type="term" value="F:nucleoside triphosphate diphosphatase activity"/>
    <property type="evidence" value="ECO:0007669"/>
    <property type="project" value="InterPro"/>
</dbReference>
<dbReference type="Proteomes" id="UP000184386">
    <property type="component" value="Unassembled WGS sequence"/>
</dbReference>
<dbReference type="PIRSF" id="PIRSF029826">
    <property type="entry name" value="UCP029826_pph"/>
    <property type="match status" value="1"/>
</dbReference>
<dbReference type="CDD" id="cd11537">
    <property type="entry name" value="NTP-PPase_RS21-C6_like"/>
    <property type="match status" value="1"/>
</dbReference>
<dbReference type="Pfam" id="PF12643">
    <property type="entry name" value="MazG-like"/>
    <property type="match status" value="1"/>
</dbReference>
<accession>A0A1M6YF14</accession>
<dbReference type="Gene3D" id="1.10.287.1080">
    <property type="entry name" value="MazG-like"/>
    <property type="match status" value="1"/>
</dbReference>
<protein>
    <submittedName>
        <fullName evidence="1">NTP pyrophosphatase, house-cleaning of non-canonical NTPs</fullName>
    </submittedName>
</protein>
<evidence type="ECO:0000313" key="2">
    <source>
        <dbReference type="Proteomes" id="UP000184386"/>
    </source>
</evidence>
<dbReference type="EMBL" id="FRAC01000025">
    <property type="protein sequence ID" value="SHL16911.1"/>
    <property type="molecule type" value="Genomic_DNA"/>
</dbReference>
<sequence>MVLITTEKGIAKMDEKRTVDELKHRVQCFCEERDWDQFHNPKDLAIGISTEANELLDIFRFKSEEQMMQIFLDNQKREHVEEEIADTLFFILRFAQMNHIDLAKAIDDKIEKNSKKYPVEKVKGKNLKYNEI</sequence>
<gene>
    <name evidence="1" type="ORF">SAMN02745136_04243</name>
</gene>
<dbReference type="PANTHER" id="PTHR46523:SF1">
    <property type="entry name" value="DCTP PYROPHOSPHATASE 1"/>
    <property type="match status" value="1"/>
</dbReference>
<evidence type="ECO:0000313" key="1">
    <source>
        <dbReference type="EMBL" id="SHL16911.1"/>
    </source>
</evidence>
<dbReference type="InterPro" id="IPR025984">
    <property type="entry name" value="DCTPP"/>
</dbReference>
<dbReference type="PANTHER" id="PTHR46523">
    <property type="entry name" value="DCTP PYROPHOSPHATASE 1"/>
    <property type="match status" value="1"/>
</dbReference>